<dbReference type="EMBL" id="HAEH01015226">
    <property type="protein sequence ID" value="SBS02195.1"/>
    <property type="molecule type" value="Transcribed_RNA"/>
</dbReference>
<organism evidence="1">
    <name type="scientific">Nothobranchius rachovii</name>
    <name type="common">bluefin notho</name>
    <dbReference type="NCBI Taxonomy" id="451742"/>
    <lineage>
        <taxon>Eukaryota</taxon>
        <taxon>Metazoa</taxon>
        <taxon>Chordata</taxon>
        <taxon>Craniata</taxon>
        <taxon>Vertebrata</taxon>
        <taxon>Euteleostomi</taxon>
        <taxon>Actinopterygii</taxon>
        <taxon>Neopterygii</taxon>
        <taxon>Teleostei</taxon>
        <taxon>Neoteleostei</taxon>
        <taxon>Acanthomorphata</taxon>
        <taxon>Ovalentaria</taxon>
        <taxon>Atherinomorphae</taxon>
        <taxon>Cyprinodontiformes</taxon>
        <taxon>Nothobranchiidae</taxon>
        <taxon>Nothobranchius</taxon>
    </lineage>
</organism>
<gene>
    <name evidence="1" type="primary">Nfu_g_1_010588</name>
</gene>
<feature type="non-terminal residue" evidence="1">
    <location>
        <position position="76"/>
    </location>
</feature>
<sequence length="76" mass="8355">HCDTWERILLCLHPFHPGVRRQEQLGVPGLRRAAAAPVQRLPAQTIAAGGQGPMGLLRLGLPQRLCGRTLRTREGK</sequence>
<reference evidence="1" key="1">
    <citation type="submission" date="2016-05" db="EMBL/GenBank/DDBJ databases">
        <authorList>
            <person name="Lavstsen T."/>
            <person name="Jespersen J.S."/>
        </authorList>
    </citation>
    <scope>NUCLEOTIDE SEQUENCE</scope>
    <source>
        <tissue evidence="1">Brain</tissue>
    </source>
</reference>
<name>A0A1A8R806_9TELE</name>
<proteinExistence type="predicted"/>
<evidence type="ECO:0000313" key="1">
    <source>
        <dbReference type="EMBL" id="SBS02195.1"/>
    </source>
</evidence>
<protein>
    <submittedName>
        <fullName evidence="1">TNF(Tumour Necrosis Factor) family</fullName>
    </submittedName>
</protein>
<feature type="non-terminal residue" evidence="1">
    <location>
        <position position="1"/>
    </location>
</feature>
<accession>A0A1A8R806</accession>
<reference evidence="1" key="2">
    <citation type="submission" date="2016-06" db="EMBL/GenBank/DDBJ databases">
        <title>The genome of a short-lived fish provides insights into sex chromosome evolution and the genetic control of aging.</title>
        <authorList>
            <person name="Reichwald K."/>
            <person name="Felder M."/>
            <person name="Petzold A."/>
            <person name="Koch P."/>
            <person name="Groth M."/>
            <person name="Platzer M."/>
        </authorList>
    </citation>
    <scope>NUCLEOTIDE SEQUENCE</scope>
    <source>
        <tissue evidence="1">Brain</tissue>
    </source>
</reference>
<dbReference type="AlphaFoldDB" id="A0A1A8R806"/>